<keyword evidence="1" id="KW-0175">Coiled coil</keyword>
<accession>A0AAE9KTZ7</accession>
<evidence type="ECO:0000313" key="3">
    <source>
        <dbReference type="Proteomes" id="UP000831536"/>
    </source>
</evidence>
<name>A0AAE9KTZ7_9CAUD</name>
<evidence type="ECO:0000256" key="1">
    <source>
        <dbReference type="SAM" id="Coils"/>
    </source>
</evidence>
<reference evidence="2" key="1">
    <citation type="journal article" date="2022" name="J. Appl. Microbiol.">
        <title>Bacteriophage-Antibiotic Combinations Against Multidrug-Resistant Pseudomonas aeruginosa.</title>
        <authorList>
            <person name="Holger D."/>
            <person name="Lev K.L."/>
            <person name="Kebriaei R."/>
            <person name="Morrisette T."/>
            <person name="Shah R."/>
            <person name="Alexander J."/>
            <person name="Lehman S.M."/>
            <person name="Rybak M.J."/>
        </authorList>
    </citation>
    <scope>NUCLEOTIDE SEQUENCE</scope>
</reference>
<organism evidence="2 3">
    <name type="scientific">Pseudomonas phage EM</name>
    <dbReference type="NCBI Taxonomy" id="2936914"/>
    <lineage>
        <taxon>Viruses</taxon>
        <taxon>Duplodnaviria</taxon>
        <taxon>Heunggongvirae</taxon>
        <taxon>Uroviricota</taxon>
        <taxon>Caudoviricetes</taxon>
        <taxon>Vandenendeviridae</taxon>
        <taxon>Skurskavirinae</taxon>
        <taxon>Baldwinvirus</taxon>
        <taxon>Baldwinvirus EM</taxon>
    </lineage>
</organism>
<protein>
    <submittedName>
        <fullName evidence="2">Uncharacterized protein</fullName>
    </submittedName>
</protein>
<evidence type="ECO:0000313" key="2">
    <source>
        <dbReference type="EMBL" id="UPW35930.1"/>
    </source>
</evidence>
<dbReference type="Proteomes" id="UP000831536">
    <property type="component" value="Segment"/>
</dbReference>
<gene>
    <name evidence="2" type="ORF">EM_145</name>
</gene>
<keyword evidence="3" id="KW-1185">Reference proteome</keyword>
<dbReference type="EMBL" id="ON169972">
    <property type="protein sequence ID" value="UPW35930.1"/>
    <property type="molecule type" value="Genomic_DNA"/>
</dbReference>
<sequence>MQRWDDLTIAMNVAPSGQSYVPWEAAAFKSQSVFEIVNILEETEEAKKAVSEISTIRRELEEAKDLLCRAEDLLDNVHCYNSKVYHDIRLFLYGPDADYEEIDE</sequence>
<proteinExistence type="predicted"/>
<feature type="coiled-coil region" evidence="1">
    <location>
        <begin position="46"/>
        <end position="76"/>
    </location>
</feature>